<keyword evidence="3" id="KW-1185">Reference proteome</keyword>
<evidence type="ECO:0000259" key="1">
    <source>
        <dbReference type="Pfam" id="PF13400"/>
    </source>
</evidence>
<dbReference type="InterPro" id="IPR028087">
    <property type="entry name" value="Tad_N"/>
</dbReference>
<dbReference type="Proteomes" id="UP001597463">
    <property type="component" value="Unassembled WGS sequence"/>
</dbReference>
<feature type="domain" description="Putative Flp pilus-assembly TadG-like N-terminal" evidence="1">
    <location>
        <begin position="4"/>
        <end position="38"/>
    </location>
</feature>
<gene>
    <name evidence="2" type="ORF">ACFSW6_09585</name>
</gene>
<reference evidence="3" key="1">
    <citation type="journal article" date="2019" name="Int. J. Syst. Evol. Microbiol.">
        <title>The Global Catalogue of Microorganisms (GCM) 10K type strain sequencing project: providing services to taxonomists for standard genome sequencing and annotation.</title>
        <authorList>
            <consortium name="The Broad Institute Genomics Platform"/>
            <consortium name="The Broad Institute Genome Sequencing Center for Infectious Disease"/>
            <person name="Wu L."/>
            <person name="Ma J."/>
        </authorList>
    </citation>
    <scope>NUCLEOTIDE SEQUENCE [LARGE SCALE GENOMIC DNA]</scope>
    <source>
        <strain evidence="3">TISTR 1906</strain>
    </source>
</reference>
<evidence type="ECO:0000313" key="3">
    <source>
        <dbReference type="Proteomes" id="UP001597463"/>
    </source>
</evidence>
<dbReference type="Pfam" id="PF13400">
    <property type="entry name" value="Tad"/>
    <property type="match status" value="1"/>
</dbReference>
<dbReference type="RefSeq" id="WP_169798072.1">
    <property type="nucleotide sequence ID" value="NZ_BCNT01000023.1"/>
</dbReference>
<organism evidence="2 3">
    <name type="scientific">Comamonas terrae</name>
    <dbReference type="NCBI Taxonomy" id="673548"/>
    <lineage>
        <taxon>Bacteria</taxon>
        <taxon>Pseudomonadati</taxon>
        <taxon>Pseudomonadota</taxon>
        <taxon>Betaproteobacteria</taxon>
        <taxon>Burkholderiales</taxon>
        <taxon>Comamonadaceae</taxon>
        <taxon>Comamonas</taxon>
    </lineage>
</organism>
<name>A0ABW5UM96_9BURK</name>
<accession>A0ABW5UM96</accession>
<dbReference type="EMBL" id="JBHUMV010000004">
    <property type="protein sequence ID" value="MFD2754340.1"/>
    <property type="molecule type" value="Genomic_DNA"/>
</dbReference>
<comment type="caution">
    <text evidence="2">The sequence shown here is derived from an EMBL/GenBank/DDBJ whole genome shotgun (WGS) entry which is preliminary data.</text>
</comment>
<proteinExistence type="predicted"/>
<sequence length="618" mass="65591">MQFALLALVLLALLGVIQIGYMYSAKRDLQRIADLAALESVNGFKNASVCTDAQKAGTKSINAQWPPEITAKNKETQVECGYWTAKDGYKGNQQNNGVFNAARVTLVGQTLKLVPFTGNSEVMATATAALPPSDATATFSVGAGVVKLNDGLLNALLSSLLGTKINLSLADYQGLANSKVNLLWLTEALNLGAGSYDELLGTTVDLKTLLQASIQAAARSGESTADVGINALEKLLGLALPVDLNGLRLNLLKNGIQKGLLELGVDSNDPLAGLQANTSLLDILMVGLQVANKDSAISIPGTVLNLKPVADATVQVKIIEPPTIASGRAGIDKATGQYITKAHNGQIRALIKLKALTALSKDNNLLDLNLLLIHLKVSMPSTGALLELPVNLEVGSADARLEEIMCHVKASTHKARIGTKPGLAYISLADMPEAMTNTTQAWTNLKKDRFHLLDLRVEASALLDILKILDAPVKVMAKLDVPIENTNSYQLLEYEYAMDKPYSDQAAALTKTAGSRQQIGQSIGNALGKNLLDVELDTSGLKLLNIKLDFLTEILNGLVNNVVKIVGGLLPIVRVVLDPILALLDSVLGPLLQLLGVQIGYADVQLHDIACNPAQLVE</sequence>
<protein>
    <submittedName>
        <fullName evidence="2">Pilus assembly protein TadG-related protein</fullName>
    </submittedName>
</protein>
<evidence type="ECO:0000313" key="2">
    <source>
        <dbReference type="EMBL" id="MFD2754340.1"/>
    </source>
</evidence>